<dbReference type="AlphaFoldDB" id="A0A8E2JVB8"/>
<proteinExistence type="predicted"/>
<name>A0A8E2JVB8_9PEZI</name>
<evidence type="ECO:0000313" key="1">
    <source>
        <dbReference type="EMBL" id="OCL10964.1"/>
    </source>
</evidence>
<keyword evidence="2" id="KW-1185">Reference proteome</keyword>
<reference evidence="1 2" key="1">
    <citation type="journal article" date="2016" name="Nat. Commun.">
        <title>Ectomycorrhizal ecology is imprinted in the genome of the dominant symbiotic fungus Cenococcum geophilum.</title>
        <authorList>
            <consortium name="DOE Joint Genome Institute"/>
            <person name="Peter M."/>
            <person name="Kohler A."/>
            <person name="Ohm R.A."/>
            <person name="Kuo A."/>
            <person name="Krutzmann J."/>
            <person name="Morin E."/>
            <person name="Arend M."/>
            <person name="Barry K.W."/>
            <person name="Binder M."/>
            <person name="Choi C."/>
            <person name="Clum A."/>
            <person name="Copeland A."/>
            <person name="Grisel N."/>
            <person name="Haridas S."/>
            <person name="Kipfer T."/>
            <person name="LaButti K."/>
            <person name="Lindquist E."/>
            <person name="Lipzen A."/>
            <person name="Maire R."/>
            <person name="Meier B."/>
            <person name="Mihaltcheva S."/>
            <person name="Molinier V."/>
            <person name="Murat C."/>
            <person name="Poggeler S."/>
            <person name="Quandt C.A."/>
            <person name="Sperisen C."/>
            <person name="Tritt A."/>
            <person name="Tisserant E."/>
            <person name="Crous P.W."/>
            <person name="Henrissat B."/>
            <person name="Nehls U."/>
            <person name="Egli S."/>
            <person name="Spatafora J.W."/>
            <person name="Grigoriev I.V."/>
            <person name="Martin F.M."/>
        </authorList>
    </citation>
    <scope>NUCLEOTIDE SEQUENCE [LARGE SCALE GENOMIC DNA]</scope>
    <source>
        <strain evidence="1 2">CBS 207.34</strain>
    </source>
</reference>
<dbReference type="EMBL" id="KV749132">
    <property type="protein sequence ID" value="OCL10964.1"/>
    <property type="molecule type" value="Genomic_DNA"/>
</dbReference>
<keyword evidence="1" id="KW-0378">Hydrolase</keyword>
<dbReference type="Proteomes" id="UP000250140">
    <property type="component" value="Unassembled WGS sequence"/>
</dbReference>
<organism evidence="1 2">
    <name type="scientific">Glonium stellatum</name>
    <dbReference type="NCBI Taxonomy" id="574774"/>
    <lineage>
        <taxon>Eukaryota</taxon>
        <taxon>Fungi</taxon>
        <taxon>Dikarya</taxon>
        <taxon>Ascomycota</taxon>
        <taxon>Pezizomycotina</taxon>
        <taxon>Dothideomycetes</taxon>
        <taxon>Pleosporomycetidae</taxon>
        <taxon>Gloniales</taxon>
        <taxon>Gloniaceae</taxon>
        <taxon>Glonium</taxon>
    </lineage>
</organism>
<dbReference type="GO" id="GO:0016787">
    <property type="term" value="F:hydrolase activity"/>
    <property type="evidence" value="ECO:0007669"/>
    <property type="project" value="UniProtKB-KW"/>
</dbReference>
<protein>
    <submittedName>
        <fullName evidence="1">Glycoside hydrolase family 18 protein</fullName>
    </submittedName>
</protein>
<evidence type="ECO:0000313" key="2">
    <source>
        <dbReference type="Proteomes" id="UP000250140"/>
    </source>
</evidence>
<gene>
    <name evidence="1" type="ORF">AOQ84DRAFT_288155</name>
</gene>
<accession>A0A8E2JVB8</accession>
<dbReference type="OrthoDB" id="73875at2759"/>
<sequence>MKRAILPPSNSTAMTKYFIYDNDNWVGYDGEETYVLKESFANNWSWWQHDLVNRLWRCNRWQRWRKQLRGGT</sequence>